<comment type="caution">
    <text evidence="10">The sequence shown here is derived from an EMBL/GenBank/DDBJ whole genome shotgun (WGS) entry which is preliminary data.</text>
</comment>
<dbReference type="PANTHER" id="PTHR18919">
    <property type="entry name" value="ACETYL-COA C-ACYLTRANSFERASE"/>
    <property type="match status" value="1"/>
</dbReference>
<gene>
    <name evidence="10" type="primary">mmgA</name>
    <name evidence="10" type="ORF">GCM10010918_27860</name>
</gene>
<dbReference type="EC" id="2.3.1.9" evidence="2"/>
<reference evidence="10 11" key="1">
    <citation type="journal article" date="2014" name="Int. J. Syst. Evol. Microbiol.">
        <title>Complete genome sequence of Corynebacterium casei LMG S-19264T (=DSM 44701T), isolated from a smear-ripened cheese.</title>
        <authorList>
            <consortium name="US DOE Joint Genome Institute (JGI-PGF)"/>
            <person name="Walter F."/>
            <person name="Albersmeier A."/>
            <person name="Kalinowski J."/>
            <person name="Ruckert C."/>
        </authorList>
    </citation>
    <scope>NUCLEOTIDE SEQUENCE [LARGE SCALE GENOMIC DNA]</scope>
    <source>
        <strain evidence="10 11">CGMCC 1.15286</strain>
    </source>
</reference>
<dbReference type="EMBL" id="BMHY01000004">
    <property type="protein sequence ID" value="GGG70840.1"/>
    <property type="molecule type" value="Genomic_DNA"/>
</dbReference>
<evidence type="ECO:0000256" key="4">
    <source>
        <dbReference type="ARBA" id="ARBA00023315"/>
    </source>
</evidence>
<dbReference type="InterPro" id="IPR002155">
    <property type="entry name" value="Thiolase"/>
</dbReference>
<feature type="active site" description="Proton acceptor" evidence="6">
    <location>
        <position position="345"/>
    </location>
</feature>
<dbReference type="InterPro" id="IPR020616">
    <property type="entry name" value="Thiolase_N"/>
</dbReference>
<organism evidence="10 11">
    <name type="scientific">Paenibacillus radicis</name>
    <name type="common">ex Gao et al. 2016</name>
    <dbReference type="NCBI Taxonomy" id="1737354"/>
    <lineage>
        <taxon>Bacteria</taxon>
        <taxon>Bacillati</taxon>
        <taxon>Bacillota</taxon>
        <taxon>Bacilli</taxon>
        <taxon>Bacillales</taxon>
        <taxon>Paenibacillaceae</taxon>
        <taxon>Paenibacillus</taxon>
    </lineage>
</organism>
<feature type="domain" description="Thiolase C-terminal" evidence="9">
    <location>
        <begin position="267"/>
        <end position="387"/>
    </location>
</feature>
<dbReference type="InterPro" id="IPR020610">
    <property type="entry name" value="Thiolase_AS"/>
</dbReference>
<evidence type="ECO:0000256" key="3">
    <source>
        <dbReference type="ARBA" id="ARBA00022679"/>
    </source>
</evidence>
<feature type="active site" description="Acyl-thioester intermediate" evidence="6">
    <location>
        <position position="89"/>
    </location>
</feature>
<dbReference type="InterPro" id="IPR016039">
    <property type="entry name" value="Thiolase-like"/>
</dbReference>
<dbReference type="CDD" id="cd00751">
    <property type="entry name" value="thiolase"/>
    <property type="match status" value="1"/>
</dbReference>
<evidence type="ECO:0000256" key="1">
    <source>
        <dbReference type="ARBA" id="ARBA00010982"/>
    </source>
</evidence>
<keyword evidence="11" id="KW-1185">Reference proteome</keyword>
<keyword evidence="3 7" id="KW-0808">Transferase</keyword>
<dbReference type="GO" id="GO:0003985">
    <property type="term" value="F:acetyl-CoA C-acetyltransferase activity"/>
    <property type="evidence" value="ECO:0007669"/>
    <property type="project" value="UniProtKB-EC"/>
</dbReference>
<keyword evidence="4 7" id="KW-0012">Acyltransferase</keyword>
<feature type="active site" description="Proton acceptor" evidence="6">
    <location>
        <position position="375"/>
    </location>
</feature>
<dbReference type="PROSITE" id="PS00737">
    <property type="entry name" value="THIOLASE_2"/>
    <property type="match status" value="1"/>
</dbReference>
<dbReference type="PIRSF" id="PIRSF000429">
    <property type="entry name" value="Ac-CoA_Ac_transf"/>
    <property type="match status" value="1"/>
</dbReference>
<evidence type="ECO:0000256" key="7">
    <source>
        <dbReference type="RuleBase" id="RU003557"/>
    </source>
</evidence>
<evidence type="ECO:0000256" key="2">
    <source>
        <dbReference type="ARBA" id="ARBA00012705"/>
    </source>
</evidence>
<evidence type="ECO:0000259" key="9">
    <source>
        <dbReference type="Pfam" id="PF02803"/>
    </source>
</evidence>
<evidence type="ECO:0000313" key="11">
    <source>
        <dbReference type="Proteomes" id="UP000600247"/>
    </source>
</evidence>
<dbReference type="Pfam" id="PF02803">
    <property type="entry name" value="Thiolase_C"/>
    <property type="match status" value="1"/>
</dbReference>
<proteinExistence type="inferred from homology"/>
<dbReference type="PROSITE" id="PS00099">
    <property type="entry name" value="THIOLASE_3"/>
    <property type="match status" value="1"/>
</dbReference>
<dbReference type="Pfam" id="PF00108">
    <property type="entry name" value="Thiolase_N"/>
    <property type="match status" value="1"/>
</dbReference>
<sequence>MHNSVIVGGARTPFGKLGGILKQAKAVQLGAAAIDGALQSNGQIARNDVEGVLMGMVLQAGAGQNPARQAAILAGLSWSTPSETVNKVCASGMRAITLAHQMIRCGDANLLVAGGMESMSNAPYALPDARWGARMGDRSLIDLMHRDGLHCPFDQVAMAVYGNDAAKQFGISRTEQDEWALRSQQLAVAAMKRGIAAEEIVSVAALPGAPDTDECPRPNTDAVQLSKLRPIGESSGTVTAGNAPGVNDGAAAVLVMNKAAALRGGHKPLAEIVSHAAVSLEPHRLAEAPALAIQKLFKQTGVSLAAIDLIEVNEAFAAVTLTCGKLLGWQTNKVNVNGGAIAYGHPIGASGARIVWTLIQELRRRGGGLGVAAICSGGAQGDALLLRVEG</sequence>
<evidence type="ECO:0000256" key="6">
    <source>
        <dbReference type="PIRSR" id="PIRSR000429-1"/>
    </source>
</evidence>
<name>A0A917H8F1_9BACL</name>
<dbReference type="AlphaFoldDB" id="A0A917H8F1"/>
<evidence type="ECO:0000313" key="10">
    <source>
        <dbReference type="EMBL" id="GGG70840.1"/>
    </source>
</evidence>
<evidence type="ECO:0000259" key="8">
    <source>
        <dbReference type="Pfam" id="PF00108"/>
    </source>
</evidence>
<feature type="domain" description="Thiolase N-terminal" evidence="8">
    <location>
        <begin position="5"/>
        <end position="258"/>
    </location>
</feature>
<dbReference type="PANTHER" id="PTHR18919:SF107">
    <property type="entry name" value="ACETYL-COA ACETYLTRANSFERASE, CYTOSOLIC"/>
    <property type="match status" value="1"/>
</dbReference>
<dbReference type="InterPro" id="IPR020613">
    <property type="entry name" value="Thiolase_CS"/>
</dbReference>
<dbReference type="NCBIfam" id="NF006086">
    <property type="entry name" value="PRK08235.1"/>
    <property type="match status" value="1"/>
</dbReference>
<dbReference type="RefSeq" id="WP_188889766.1">
    <property type="nucleotide sequence ID" value="NZ_BMHY01000004.1"/>
</dbReference>
<evidence type="ECO:0000256" key="5">
    <source>
        <dbReference type="ARBA" id="ARBA00030755"/>
    </source>
</evidence>
<dbReference type="SUPFAM" id="SSF53901">
    <property type="entry name" value="Thiolase-like"/>
    <property type="match status" value="2"/>
</dbReference>
<dbReference type="Gene3D" id="3.40.47.10">
    <property type="match status" value="2"/>
</dbReference>
<comment type="similarity">
    <text evidence="1 7">Belongs to the thiolase-like superfamily. Thiolase family.</text>
</comment>
<dbReference type="InterPro" id="IPR020615">
    <property type="entry name" value="Thiolase_acyl_enz_int_AS"/>
</dbReference>
<protein>
    <recommendedName>
        <fullName evidence="2">acetyl-CoA C-acetyltransferase</fullName>
        <ecNumber evidence="2">2.3.1.9</ecNumber>
    </recommendedName>
    <alternativeName>
        <fullName evidence="5">Acetoacetyl-CoA thiolase</fullName>
    </alternativeName>
</protein>
<dbReference type="NCBIfam" id="TIGR01930">
    <property type="entry name" value="AcCoA-C-Actrans"/>
    <property type="match status" value="1"/>
</dbReference>
<dbReference type="Proteomes" id="UP000600247">
    <property type="component" value="Unassembled WGS sequence"/>
</dbReference>
<accession>A0A917H8F1</accession>
<dbReference type="PROSITE" id="PS00098">
    <property type="entry name" value="THIOLASE_1"/>
    <property type="match status" value="1"/>
</dbReference>
<dbReference type="InterPro" id="IPR020617">
    <property type="entry name" value="Thiolase_C"/>
</dbReference>